<dbReference type="EMBL" id="LATX01001104">
    <property type="protein sequence ID" value="KTB43699.1"/>
    <property type="molecule type" value="Genomic_DNA"/>
</dbReference>
<dbReference type="Proteomes" id="UP000054988">
    <property type="component" value="Unassembled WGS sequence"/>
</dbReference>
<accession>A0A0W0G576</accession>
<proteinExistence type="predicted"/>
<feature type="compositionally biased region" description="Polar residues" evidence="1">
    <location>
        <begin position="1"/>
        <end position="18"/>
    </location>
</feature>
<name>A0A0W0G576_MONRR</name>
<dbReference type="AlphaFoldDB" id="A0A0W0G576"/>
<feature type="region of interest" description="Disordered" evidence="1">
    <location>
        <begin position="1"/>
        <end position="30"/>
    </location>
</feature>
<comment type="caution">
    <text evidence="2">The sequence shown here is derived from an EMBL/GenBank/DDBJ whole genome shotgun (WGS) entry which is preliminary data.</text>
</comment>
<evidence type="ECO:0000313" key="2">
    <source>
        <dbReference type="EMBL" id="KTB43699.1"/>
    </source>
</evidence>
<feature type="region of interest" description="Disordered" evidence="1">
    <location>
        <begin position="193"/>
        <end position="276"/>
    </location>
</feature>
<organism evidence="2 3">
    <name type="scientific">Moniliophthora roreri</name>
    <name type="common">Frosty pod rot fungus</name>
    <name type="synonym">Monilia roreri</name>
    <dbReference type="NCBI Taxonomy" id="221103"/>
    <lineage>
        <taxon>Eukaryota</taxon>
        <taxon>Fungi</taxon>
        <taxon>Dikarya</taxon>
        <taxon>Basidiomycota</taxon>
        <taxon>Agaricomycotina</taxon>
        <taxon>Agaricomycetes</taxon>
        <taxon>Agaricomycetidae</taxon>
        <taxon>Agaricales</taxon>
        <taxon>Marasmiineae</taxon>
        <taxon>Marasmiaceae</taxon>
        <taxon>Moniliophthora</taxon>
    </lineage>
</organism>
<evidence type="ECO:0000313" key="3">
    <source>
        <dbReference type="Proteomes" id="UP000054988"/>
    </source>
</evidence>
<protein>
    <submittedName>
        <fullName evidence="2">Uncharacterized protein</fullName>
    </submittedName>
</protein>
<reference evidence="2 3" key="1">
    <citation type="submission" date="2015-12" db="EMBL/GenBank/DDBJ databases">
        <title>Draft genome sequence of Moniliophthora roreri, the causal agent of frosty pod rot of cacao.</title>
        <authorList>
            <person name="Aime M.C."/>
            <person name="Diaz-Valderrama J.R."/>
            <person name="Kijpornyongpan T."/>
            <person name="Phillips-Mora W."/>
        </authorList>
    </citation>
    <scope>NUCLEOTIDE SEQUENCE [LARGE SCALE GENOMIC DNA]</scope>
    <source>
        <strain evidence="2 3">MCA 2952</strain>
    </source>
</reference>
<sequence>MSHANAQNNTLPSPSNLHLQPLPLVPAGSTAEDAHYPDDIHYTSPFHPSPFELLYLVNTSEHDNALQRAAVASPILQITLDGLIHLWEQRATLNQIAQETNVYLANLAFNATAEAAGGLVLEGLMMVPLPPVLERCDDPQTSNTNTDAIPSDICNANPNSPEFWVAQCAYAEQIRNTAQLACKQIQRLSWVSPSGDDLPGTSHQPEPISTLHPAEHVTSSPSSPTSLVYPEPPSPSSASSGSIVVEHISDTNSGTPRPTNPIWRVSTPPEFRDATTVTPPPWYLSVQTDSLISISNSSESHMQTPDSPLVQSLQNRCPTPRPQRSLTWDPAQRSVWDNNDLEEASLNEPLPLLNNKRDMTDEVYEYLCALCADWQNTTAETAHSTVVKYARHLCLVTLLEIVVSDEGRNVLLEHTIPSAQRLLAMIAMGVTPTLNSMETESSEATAGHGEVEEEYAWVYMGRQESFQEVTLLDGTVARLEYHP</sequence>
<gene>
    <name evidence="2" type="ORF">WG66_3724</name>
</gene>
<evidence type="ECO:0000256" key="1">
    <source>
        <dbReference type="SAM" id="MobiDB-lite"/>
    </source>
</evidence>